<comment type="similarity">
    <text evidence="1">Belongs to the cysteine dioxygenase family.</text>
</comment>
<proteinExistence type="inferred from homology"/>
<dbReference type="GO" id="GO:0005506">
    <property type="term" value="F:iron ion binding"/>
    <property type="evidence" value="ECO:0007669"/>
    <property type="project" value="InterPro"/>
</dbReference>
<dbReference type="EMBL" id="MN741028">
    <property type="protein sequence ID" value="QHU23399.1"/>
    <property type="molecule type" value="Genomic_DNA"/>
</dbReference>
<protein>
    <recommendedName>
        <fullName evidence="3">Cysteine dioxygenase</fullName>
    </recommendedName>
</protein>
<reference evidence="2" key="1">
    <citation type="journal article" date="2020" name="Nature">
        <title>Giant virus diversity and host interactions through global metagenomics.</title>
        <authorList>
            <person name="Schulz F."/>
            <person name="Roux S."/>
            <person name="Paez-Espino D."/>
            <person name="Jungbluth S."/>
            <person name="Walsh D.A."/>
            <person name="Denef V.J."/>
            <person name="McMahon K.D."/>
            <person name="Konstantinidis K.T."/>
            <person name="Eloe-Fadrosh E.A."/>
            <person name="Kyrpides N.C."/>
            <person name="Woyke T."/>
        </authorList>
    </citation>
    <scope>NUCLEOTIDE SEQUENCE</scope>
    <source>
        <strain evidence="2">GVMAG-S-ERX555907-94</strain>
    </source>
</reference>
<dbReference type="InterPro" id="IPR011051">
    <property type="entry name" value="RmlC_Cupin_sf"/>
</dbReference>
<evidence type="ECO:0000256" key="1">
    <source>
        <dbReference type="ARBA" id="ARBA00006622"/>
    </source>
</evidence>
<dbReference type="GO" id="GO:0016702">
    <property type="term" value="F:oxidoreductase activity, acting on single donors with incorporation of molecular oxygen, incorporation of two atoms of oxygen"/>
    <property type="evidence" value="ECO:0007669"/>
    <property type="project" value="InterPro"/>
</dbReference>
<organism evidence="2">
    <name type="scientific">viral metagenome</name>
    <dbReference type="NCBI Taxonomy" id="1070528"/>
    <lineage>
        <taxon>unclassified sequences</taxon>
        <taxon>metagenomes</taxon>
        <taxon>organismal metagenomes</taxon>
    </lineage>
</organism>
<dbReference type="InterPro" id="IPR014710">
    <property type="entry name" value="RmlC-like_jellyroll"/>
</dbReference>
<dbReference type="SUPFAM" id="SSF51182">
    <property type="entry name" value="RmlC-like cupins"/>
    <property type="match status" value="1"/>
</dbReference>
<dbReference type="Gene3D" id="2.60.120.10">
    <property type="entry name" value="Jelly Rolls"/>
    <property type="match status" value="1"/>
</dbReference>
<dbReference type="InterPro" id="IPR010300">
    <property type="entry name" value="CDO_1"/>
</dbReference>
<name>A0A6C0L0P5_9ZZZZ</name>
<evidence type="ECO:0000313" key="2">
    <source>
        <dbReference type="EMBL" id="QHU23399.1"/>
    </source>
</evidence>
<accession>A0A6C0L0P5</accession>
<dbReference type="Pfam" id="PF05995">
    <property type="entry name" value="CDO_I"/>
    <property type="match status" value="1"/>
</dbReference>
<evidence type="ECO:0008006" key="3">
    <source>
        <dbReference type="Google" id="ProtNLM"/>
    </source>
</evidence>
<sequence>MSFFKILFQNNINTKTRIPFPFIDIYYFRWNHFSKTPIHDHSKQGCYLLLLRGEMEEILYNPKLEYITTNYHCAPSLSFINDKKGYHSVRPLTVSRSVHFYYPKNHITKYYN</sequence>
<dbReference type="AlphaFoldDB" id="A0A6C0L0P5"/>